<proteinExistence type="predicted"/>
<evidence type="ECO:0000313" key="3">
    <source>
        <dbReference type="Proteomes" id="UP001519460"/>
    </source>
</evidence>
<evidence type="ECO:0000313" key="2">
    <source>
        <dbReference type="EMBL" id="KAK7483720.1"/>
    </source>
</evidence>
<dbReference type="Pfam" id="PF07801">
    <property type="entry name" value="DUF1647"/>
    <property type="match status" value="1"/>
</dbReference>
<dbReference type="EMBL" id="JACVVK020000222">
    <property type="protein sequence ID" value="KAK7483720.1"/>
    <property type="molecule type" value="Genomic_DNA"/>
</dbReference>
<accession>A0ABD0K9E1</accession>
<keyword evidence="1" id="KW-0812">Transmembrane</keyword>
<comment type="caution">
    <text evidence="2">The sequence shown here is derived from an EMBL/GenBank/DDBJ whole genome shotgun (WGS) entry which is preliminary data.</text>
</comment>
<organism evidence="2 3">
    <name type="scientific">Batillaria attramentaria</name>
    <dbReference type="NCBI Taxonomy" id="370345"/>
    <lineage>
        <taxon>Eukaryota</taxon>
        <taxon>Metazoa</taxon>
        <taxon>Spiralia</taxon>
        <taxon>Lophotrochozoa</taxon>
        <taxon>Mollusca</taxon>
        <taxon>Gastropoda</taxon>
        <taxon>Caenogastropoda</taxon>
        <taxon>Sorbeoconcha</taxon>
        <taxon>Cerithioidea</taxon>
        <taxon>Batillariidae</taxon>
        <taxon>Batillaria</taxon>
    </lineage>
</organism>
<dbReference type="InterPro" id="IPR012444">
    <property type="entry name" value="DUF1647"/>
</dbReference>
<dbReference type="Proteomes" id="UP001519460">
    <property type="component" value="Unassembled WGS sequence"/>
</dbReference>
<feature type="transmembrane region" description="Helical" evidence="1">
    <location>
        <begin position="12"/>
        <end position="33"/>
    </location>
</feature>
<gene>
    <name evidence="2" type="ORF">BaRGS_00025041</name>
</gene>
<keyword evidence="3" id="KW-1185">Reference proteome</keyword>
<protein>
    <submittedName>
        <fullName evidence="2">Uncharacterized protein</fullName>
    </submittedName>
</protein>
<reference evidence="2 3" key="1">
    <citation type="journal article" date="2023" name="Sci. Data">
        <title>Genome assembly of the Korean intertidal mud-creeper Batillaria attramentaria.</title>
        <authorList>
            <person name="Patra A.K."/>
            <person name="Ho P.T."/>
            <person name="Jun S."/>
            <person name="Lee S.J."/>
            <person name="Kim Y."/>
            <person name="Won Y.J."/>
        </authorList>
    </citation>
    <scope>NUCLEOTIDE SEQUENCE [LARGE SCALE GENOMIC DNA]</scope>
    <source>
        <strain evidence="2">Wonlab-2016</strain>
    </source>
</reference>
<sequence length="375" mass="42826">MPLCTPPPKVPRCTRVISAFVILLFGIVYYVIWPRVTITTHEINTPLDTTIVQPITTGFPEERSILPNTSCDDFDEPSFVCKEPECRQFDPSPVVRLRQILATRSETIRPYLDAMAESAQIVAPHKYIFVTAVSAGFYLNLQAFVQNIASDVFPRLSNYTLVVYDIGLNKEQRKTTEKNCNCTVLDFPFRKLPRFVKTLRCYTWKPPIVRTLIDKADIVVWMDSSVRWSKTAPFGAIFSRATERGLQLAIDQSGSIAVRTGREMFEFYGDDPCQYEPHGEVYGTYGIFHNEPFVVKAVLDPWVSCAFDQNCMCFRGSTGMLGCVHRLPRRRNACHRFDQSSLGIIVSKLYNNRTKLFRVLEGIDIRRSSGMDVWI</sequence>
<keyword evidence="1" id="KW-0472">Membrane</keyword>
<evidence type="ECO:0000256" key="1">
    <source>
        <dbReference type="SAM" id="Phobius"/>
    </source>
</evidence>
<name>A0ABD0K9E1_9CAEN</name>
<dbReference type="PANTHER" id="PTHR31389:SF4">
    <property type="entry name" value="LD39211P"/>
    <property type="match status" value="1"/>
</dbReference>
<keyword evidence="1" id="KW-1133">Transmembrane helix</keyword>
<dbReference type="PANTHER" id="PTHR31389">
    <property type="entry name" value="LD39211P"/>
    <property type="match status" value="1"/>
</dbReference>
<dbReference type="AlphaFoldDB" id="A0ABD0K9E1"/>